<evidence type="ECO:0000313" key="3">
    <source>
        <dbReference type="EMBL" id="QXM26334.1"/>
    </source>
</evidence>
<dbReference type="Pfam" id="PF03328">
    <property type="entry name" value="HpcH_HpaI"/>
    <property type="match status" value="1"/>
</dbReference>
<organism evidence="3 4">
    <name type="scientific">Elioraea tepida</name>
    <dbReference type="NCBI Taxonomy" id="2843330"/>
    <lineage>
        <taxon>Bacteria</taxon>
        <taxon>Pseudomonadati</taxon>
        <taxon>Pseudomonadota</taxon>
        <taxon>Alphaproteobacteria</taxon>
        <taxon>Acetobacterales</taxon>
        <taxon>Elioraeaceae</taxon>
        <taxon>Elioraea</taxon>
    </lineage>
</organism>
<dbReference type="GO" id="GO:0046872">
    <property type="term" value="F:metal ion binding"/>
    <property type="evidence" value="ECO:0007669"/>
    <property type="project" value="UniProtKB-KW"/>
</dbReference>
<accession>A0A975YL04</accession>
<gene>
    <name evidence="3" type="ORF">KO353_12825</name>
</gene>
<keyword evidence="1" id="KW-0479">Metal-binding</keyword>
<dbReference type="PANTHER" id="PTHR30502">
    <property type="entry name" value="2-KETO-3-DEOXY-L-RHAMNONATE ALDOLASE"/>
    <property type="match status" value="1"/>
</dbReference>
<dbReference type="InterPro" id="IPR050251">
    <property type="entry name" value="HpcH-HpaI_aldolase"/>
</dbReference>
<dbReference type="KEGG" id="elio:KO353_12825"/>
<dbReference type="GO" id="GO:0016832">
    <property type="term" value="F:aldehyde-lyase activity"/>
    <property type="evidence" value="ECO:0007669"/>
    <property type="project" value="TreeGrafter"/>
</dbReference>
<dbReference type="Proteomes" id="UP000694001">
    <property type="component" value="Chromosome"/>
</dbReference>
<name>A0A975YL04_9PROT</name>
<evidence type="ECO:0000259" key="2">
    <source>
        <dbReference type="Pfam" id="PF03328"/>
    </source>
</evidence>
<dbReference type="GO" id="GO:0005737">
    <property type="term" value="C:cytoplasm"/>
    <property type="evidence" value="ECO:0007669"/>
    <property type="project" value="TreeGrafter"/>
</dbReference>
<dbReference type="AlphaFoldDB" id="A0A975YL04"/>
<evidence type="ECO:0000256" key="1">
    <source>
        <dbReference type="ARBA" id="ARBA00022723"/>
    </source>
</evidence>
<protein>
    <submittedName>
        <fullName evidence="3">Aldolase</fullName>
    </submittedName>
</protein>
<keyword evidence="4" id="KW-1185">Reference proteome</keyword>
<dbReference type="PANTHER" id="PTHR30502:SF0">
    <property type="entry name" value="PHOSPHOENOLPYRUVATE CARBOXYLASE FAMILY PROTEIN"/>
    <property type="match status" value="1"/>
</dbReference>
<dbReference type="InterPro" id="IPR005000">
    <property type="entry name" value="Aldolase/citrate-lyase_domain"/>
</dbReference>
<evidence type="ECO:0000313" key="4">
    <source>
        <dbReference type="Proteomes" id="UP000694001"/>
    </source>
</evidence>
<reference evidence="3" key="1">
    <citation type="submission" date="2021-06" db="EMBL/GenBank/DDBJ databases">
        <title>Elioraea tepida, sp. nov., a moderately thermophilic aerobic anoxygenic phototrophic bacterium isolated from an alkaline siliceous hot spring mat community in Yellowstone National Park, WY, USA.</title>
        <authorList>
            <person name="Saini M.K."/>
            <person name="Yoshida S."/>
            <person name="Sebastian A."/>
            <person name="Hirose S."/>
            <person name="Hara E."/>
            <person name="Tamaki H."/>
            <person name="Soulier N.T."/>
            <person name="Albert I."/>
            <person name="Hanada S."/>
            <person name="Bryant D.A."/>
            <person name="Tank M."/>
        </authorList>
    </citation>
    <scope>NUCLEOTIDE SEQUENCE</scope>
    <source>
        <strain evidence="3">MS-P2</strain>
    </source>
</reference>
<feature type="domain" description="HpcH/HpaI aldolase/citrate lyase" evidence="2">
    <location>
        <begin position="32"/>
        <end position="244"/>
    </location>
</feature>
<dbReference type="EMBL" id="CP076448">
    <property type="protein sequence ID" value="QXM26334.1"/>
    <property type="molecule type" value="Genomic_DNA"/>
</dbReference>
<sequence length="259" mass="27202">MIPNHAKERMKSGGLALGLGVHHLRTAATGMIAEAAGFDWLFIDAEHGAFSEDQATQIALAALPTRCTPIVRVCKGALDQAPRLLDNGAMGVVIPHIDTPDEAAAVVDACKYPPLGHRSLGGPPAQARFAAMPPGELMAALNETLITVVMIETPMAIDHAEAIAAVRGIDVLMIGTSDLTAELGIPGELGHPKVQAAYETVIGACRRHGKFAGMGGVYDQENASAYIAMGIQFILGGSDHSLLMPALRARTTFLRALRD</sequence>
<proteinExistence type="predicted"/>